<feature type="transmembrane region" description="Helical" evidence="7">
    <location>
        <begin position="362"/>
        <end position="382"/>
    </location>
</feature>
<feature type="transmembrane region" description="Helical" evidence="7">
    <location>
        <begin position="171"/>
        <end position="191"/>
    </location>
</feature>
<dbReference type="Gene3D" id="1.20.1530.20">
    <property type="match status" value="1"/>
</dbReference>
<name>A0A8K0D5R1_IGNLU</name>
<comment type="caution">
    <text evidence="9">The sequence shown here is derived from an EMBL/GenBank/DDBJ whole genome shotgun (WGS) entry which is preliminary data.</text>
</comment>
<keyword evidence="6 7" id="KW-0472">Membrane</keyword>
<protein>
    <recommendedName>
        <fullName evidence="11">Ileal sodium/bile acid cotransporter</fullName>
    </recommendedName>
</protein>
<dbReference type="PANTHER" id="PTHR10361">
    <property type="entry name" value="SODIUM-BILE ACID COTRANSPORTER"/>
    <property type="match status" value="1"/>
</dbReference>
<evidence type="ECO:0000256" key="8">
    <source>
        <dbReference type="SAM" id="SignalP"/>
    </source>
</evidence>
<dbReference type="InterPro" id="IPR002657">
    <property type="entry name" value="BilAc:Na_symport/Acr3"/>
</dbReference>
<proteinExistence type="inferred from homology"/>
<feature type="transmembrane region" description="Helical" evidence="7">
    <location>
        <begin position="137"/>
        <end position="159"/>
    </location>
</feature>
<comment type="subcellular location">
    <subcellularLocation>
        <location evidence="1">Membrane</location>
        <topology evidence="1">Multi-pass membrane protein</topology>
    </subcellularLocation>
</comment>
<keyword evidence="4" id="KW-0813">Transport</keyword>
<evidence type="ECO:0000256" key="5">
    <source>
        <dbReference type="ARBA" id="ARBA00022989"/>
    </source>
</evidence>
<evidence type="ECO:0000313" key="10">
    <source>
        <dbReference type="Proteomes" id="UP000801492"/>
    </source>
</evidence>
<evidence type="ECO:0000256" key="6">
    <source>
        <dbReference type="ARBA" id="ARBA00023136"/>
    </source>
</evidence>
<feature type="chain" id="PRO_5035450792" description="Ileal sodium/bile acid cotransporter" evidence="8">
    <location>
        <begin position="27"/>
        <end position="461"/>
    </location>
</feature>
<dbReference type="PANTHER" id="PTHR10361:SF28">
    <property type="entry name" value="P3 PROTEIN-RELATED"/>
    <property type="match status" value="1"/>
</dbReference>
<comment type="similarity">
    <text evidence="2">Belongs to the bile acid:sodium symporter (BASS) (TC 2.A.28) family.</text>
</comment>
<feature type="transmembrane region" description="Helical" evidence="7">
    <location>
        <begin position="394"/>
        <end position="414"/>
    </location>
</feature>
<keyword evidence="8" id="KW-0732">Signal</keyword>
<dbReference type="Pfam" id="PF01758">
    <property type="entry name" value="SBF"/>
    <property type="match status" value="1"/>
</dbReference>
<keyword evidence="5 7" id="KW-1133">Transmembrane helix</keyword>
<dbReference type="GO" id="GO:0015293">
    <property type="term" value="F:symporter activity"/>
    <property type="evidence" value="ECO:0007669"/>
    <property type="project" value="UniProtKB-KW"/>
</dbReference>
<evidence type="ECO:0000256" key="2">
    <source>
        <dbReference type="ARBA" id="ARBA00006528"/>
    </source>
</evidence>
<dbReference type="InterPro" id="IPR038770">
    <property type="entry name" value="Na+/solute_symporter_sf"/>
</dbReference>
<feature type="transmembrane region" description="Helical" evidence="7">
    <location>
        <begin position="270"/>
        <end position="287"/>
    </location>
</feature>
<evidence type="ECO:0000256" key="7">
    <source>
        <dbReference type="SAM" id="Phobius"/>
    </source>
</evidence>
<organism evidence="9 10">
    <name type="scientific">Ignelater luminosus</name>
    <name type="common">Cucubano</name>
    <name type="synonym">Pyrophorus luminosus</name>
    <dbReference type="NCBI Taxonomy" id="2038154"/>
    <lineage>
        <taxon>Eukaryota</taxon>
        <taxon>Metazoa</taxon>
        <taxon>Ecdysozoa</taxon>
        <taxon>Arthropoda</taxon>
        <taxon>Hexapoda</taxon>
        <taxon>Insecta</taxon>
        <taxon>Pterygota</taxon>
        <taxon>Neoptera</taxon>
        <taxon>Endopterygota</taxon>
        <taxon>Coleoptera</taxon>
        <taxon>Polyphaga</taxon>
        <taxon>Elateriformia</taxon>
        <taxon>Elateroidea</taxon>
        <taxon>Elateridae</taxon>
        <taxon>Agrypninae</taxon>
        <taxon>Pyrophorini</taxon>
        <taxon>Ignelater</taxon>
    </lineage>
</organism>
<reference evidence="9" key="1">
    <citation type="submission" date="2019-08" db="EMBL/GenBank/DDBJ databases">
        <title>The genome of the North American firefly Photinus pyralis.</title>
        <authorList>
            <consortium name="Photinus pyralis genome working group"/>
            <person name="Fallon T.R."/>
            <person name="Sander Lower S.E."/>
            <person name="Weng J.-K."/>
        </authorList>
    </citation>
    <scope>NUCLEOTIDE SEQUENCE</scope>
    <source>
        <strain evidence="9">TRF0915ILg1</strain>
        <tissue evidence="9">Whole body</tissue>
    </source>
</reference>
<dbReference type="GO" id="GO:0016020">
    <property type="term" value="C:membrane"/>
    <property type="evidence" value="ECO:0007669"/>
    <property type="project" value="UniProtKB-SubCell"/>
</dbReference>
<feature type="transmembrane region" description="Helical" evidence="7">
    <location>
        <begin position="330"/>
        <end position="350"/>
    </location>
</feature>
<dbReference type="InterPro" id="IPR004710">
    <property type="entry name" value="Bilac:Na_transpt"/>
</dbReference>
<feature type="signal peptide" evidence="8">
    <location>
        <begin position="1"/>
        <end position="26"/>
    </location>
</feature>
<evidence type="ECO:0000256" key="3">
    <source>
        <dbReference type="ARBA" id="ARBA00022692"/>
    </source>
</evidence>
<accession>A0A8K0D5R1</accession>
<dbReference type="AlphaFoldDB" id="A0A8K0D5R1"/>
<keyword evidence="4" id="KW-0769">Symport</keyword>
<dbReference type="EMBL" id="VTPC01003537">
    <property type="protein sequence ID" value="KAF2898384.1"/>
    <property type="molecule type" value="Genomic_DNA"/>
</dbReference>
<evidence type="ECO:0008006" key="11">
    <source>
        <dbReference type="Google" id="ProtNLM"/>
    </source>
</evidence>
<evidence type="ECO:0000313" key="9">
    <source>
        <dbReference type="EMBL" id="KAF2898384.1"/>
    </source>
</evidence>
<sequence>MCPLSAMMQFFVILVSLLLLCHHVVAQWTLNVKNDNANITMYETEILEYDIAGPNTSDLQLRLSTESEHIADVDRTEIIIKSEELNKGFKGNFSITGNFLGHTTVSLKLFKKNPSELLAEKFIDVKVTRAKRVIDTVFTSSVATLVSIIYINFGCALNWGELRTGLKRPVGPVIGIVGQFLIMPLLSFGLGKVLFPDNPEMQLGMFFTGVSPGGGASNVWVAVLDGNIDLSITMTAISTFGAFGMMPLWLFTLGRVIFEQGNLQVPYREISTYAIALVVPLLIGYLIQRFFKKVAAFFVRILKGFSSLLILFIIIFAIATNLYLFELFSWQIVVAGMGLPWLGYMLAYLLARICRQSAKNSLTIAIETGIQNTGISIFLLRFALPQPEADLTTVVPVAVATMTPFPLMFLFIYLKLRSRFSPQKEKTHLLSGSTPNEIDLDNNINDVDINKNGNRDIATIS</sequence>
<evidence type="ECO:0000256" key="4">
    <source>
        <dbReference type="ARBA" id="ARBA00022847"/>
    </source>
</evidence>
<evidence type="ECO:0000256" key="1">
    <source>
        <dbReference type="ARBA" id="ARBA00004141"/>
    </source>
</evidence>
<dbReference type="OrthoDB" id="203097at2759"/>
<gene>
    <name evidence="9" type="ORF">ILUMI_07787</name>
</gene>
<keyword evidence="10" id="KW-1185">Reference proteome</keyword>
<feature type="transmembrane region" description="Helical" evidence="7">
    <location>
        <begin position="236"/>
        <end position="258"/>
    </location>
</feature>
<keyword evidence="3 7" id="KW-0812">Transmembrane</keyword>
<dbReference type="Proteomes" id="UP000801492">
    <property type="component" value="Unassembled WGS sequence"/>
</dbReference>